<proteinExistence type="predicted"/>
<protein>
    <recommendedName>
        <fullName evidence="3">SinR family protein</fullName>
    </recommendedName>
</protein>
<comment type="caution">
    <text evidence="1">The sequence shown here is derived from an EMBL/GenBank/DDBJ whole genome shotgun (WGS) entry which is preliminary data.</text>
</comment>
<dbReference type="RefSeq" id="WP_061524011.1">
    <property type="nucleotide sequence ID" value="NZ_JRHX01000030.1"/>
</dbReference>
<name>A0A150HY19_9GAMM</name>
<sequence length="96" mass="11052">MKVYQINYDLRKQRNYDELYQKIKSYGTWCHPLESCWIVVSHKTAVEIRDDLGTAIDNDDGLLITRLQGEAAWYNLDDKGSQVVANWLKSNLGSAT</sequence>
<evidence type="ECO:0000313" key="1">
    <source>
        <dbReference type="EMBL" id="KXZ72083.1"/>
    </source>
</evidence>
<organism evidence="1 2">
    <name type="scientific">Acinetobacter venetianus</name>
    <dbReference type="NCBI Taxonomy" id="52133"/>
    <lineage>
        <taxon>Bacteria</taxon>
        <taxon>Pseudomonadati</taxon>
        <taxon>Pseudomonadota</taxon>
        <taxon>Gammaproteobacteria</taxon>
        <taxon>Moraxellales</taxon>
        <taxon>Moraxellaceae</taxon>
        <taxon>Acinetobacter</taxon>
    </lineage>
</organism>
<evidence type="ECO:0008006" key="3">
    <source>
        <dbReference type="Google" id="ProtNLM"/>
    </source>
</evidence>
<dbReference type="PATRIC" id="fig|52133.19.peg.715"/>
<dbReference type="AlphaFoldDB" id="A0A150HY19"/>
<evidence type="ECO:0000313" key="2">
    <source>
        <dbReference type="Proteomes" id="UP000075544"/>
    </source>
</evidence>
<gene>
    <name evidence="1" type="ORF">AVENLUH13518_00694</name>
</gene>
<dbReference type="EMBL" id="JRHX01000030">
    <property type="protein sequence ID" value="KXZ72083.1"/>
    <property type="molecule type" value="Genomic_DNA"/>
</dbReference>
<dbReference type="Proteomes" id="UP000075544">
    <property type="component" value="Unassembled WGS sequence"/>
</dbReference>
<accession>A0A150HY19</accession>
<reference evidence="1 2" key="1">
    <citation type="journal article" date="2016" name="Sci. Rep.">
        <title>Genomic and phenotypic characterization of the species Acinetobacter venetianus.</title>
        <authorList>
            <person name="Fondi M."/>
            <person name="Maida I."/>
            <person name="Perrin E."/>
            <person name="Orlandini V."/>
            <person name="La Torre L."/>
            <person name="Bosi E."/>
            <person name="Negroni A."/>
            <person name="Zanaroli G."/>
            <person name="Fava F."/>
            <person name="Decorosi F."/>
            <person name="Giovannetti L."/>
            <person name="Viti C."/>
            <person name="Vaneechoutte M."/>
            <person name="Dijkshoorn L."/>
            <person name="Fani R."/>
        </authorList>
    </citation>
    <scope>NUCLEOTIDE SEQUENCE [LARGE SCALE GENOMIC DNA]</scope>
    <source>
        <strain evidence="1 2">LUH13518</strain>
    </source>
</reference>